<dbReference type="EC" id="2.7.7.49" evidence="1"/>
<dbReference type="InterPro" id="IPR036397">
    <property type="entry name" value="RNaseH_sf"/>
</dbReference>
<dbReference type="GO" id="GO:0003964">
    <property type="term" value="F:RNA-directed DNA polymerase activity"/>
    <property type="evidence" value="ECO:0007669"/>
    <property type="project" value="UniProtKB-EC"/>
</dbReference>
<keyword evidence="5" id="KW-1185">Reference proteome</keyword>
<accession>A0A8J6LN13</accession>
<dbReference type="Gene3D" id="1.10.340.70">
    <property type="match status" value="1"/>
</dbReference>
<dbReference type="EMBL" id="JABDTM020016909">
    <property type="protein sequence ID" value="KAH0818676.1"/>
    <property type="molecule type" value="Genomic_DNA"/>
</dbReference>
<evidence type="ECO:0000313" key="5">
    <source>
        <dbReference type="Proteomes" id="UP000719412"/>
    </source>
</evidence>
<proteinExistence type="predicted"/>
<dbReference type="PROSITE" id="PS50994">
    <property type="entry name" value="INTEGRASE"/>
    <property type="match status" value="1"/>
</dbReference>
<organism evidence="4 5">
    <name type="scientific">Tenebrio molitor</name>
    <name type="common">Yellow mealworm beetle</name>
    <dbReference type="NCBI Taxonomy" id="7067"/>
    <lineage>
        <taxon>Eukaryota</taxon>
        <taxon>Metazoa</taxon>
        <taxon>Ecdysozoa</taxon>
        <taxon>Arthropoda</taxon>
        <taxon>Hexapoda</taxon>
        <taxon>Insecta</taxon>
        <taxon>Pterygota</taxon>
        <taxon>Neoptera</taxon>
        <taxon>Endopterygota</taxon>
        <taxon>Coleoptera</taxon>
        <taxon>Polyphaga</taxon>
        <taxon>Cucujiformia</taxon>
        <taxon>Tenebrionidae</taxon>
        <taxon>Tenebrio</taxon>
    </lineage>
</organism>
<dbReference type="InterPro" id="IPR001584">
    <property type="entry name" value="Integrase_cat-core"/>
</dbReference>
<evidence type="ECO:0000259" key="3">
    <source>
        <dbReference type="PROSITE" id="PS50994"/>
    </source>
</evidence>
<comment type="caution">
    <text evidence="4">The sequence shown here is derived from an EMBL/GenBank/DDBJ whole genome shotgun (WGS) entry which is preliminary data.</text>
</comment>
<dbReference type="InterPro" id="IPR041588">
    <property type="entry name" value="Integrase_H2C2"/>
</dbReference>
<feature type="domain" description="Integrase catalytic" evidence="3">
    <location>
        <begin position="96"/>
        <end position="255"/>
    </location>
</feature>
<dbReference type="Proteomes" id="UP000719412">
    <property type="component" value="Unassembled WGS sequence"/>
</dbReference>
<sequence>MRLVKIAAQDHLGERTESWKIVVPTHLRRELLQRYHDEARTGGHLGVYKTYYKLRQQYTWPKLRSDVARYISKCRTCASVKVERRLPTGLLGTRPRITRPWQLVSADLFGPLPRSTNGHEYVLVIVDYFSKFPLFVPMRQVTARKVIAEIEERVFLMFGVPEIMIVDNGVQFGRSREFNEFLENYGVQPHFNSLYTPQNNPTERVNGTMKTLIMSYIEDDQRRWDAQQSKVACAIRSAKHETTRKTPNFVNFGREVIDDGRRYAQLRDGDALSESGTDENEPEDDQQRRYRLAEIRYDVTRKLEQARQRAKHAYDRKRRDAQYEAGDCQTRQAV</sequence>
<dbReference type="AlphaFoldDB" id="A0A8J6LN13"/>
<dbReference type="InterPro" id="IPR012337">
    <property type="entry name" value="RNaseH-like_sf"/>
</dbReference>
<dbReference type="FunFam" id="1.10.340.70:FF:000001">
    <property type="entry name" value="Retrovirus-related Pol polyprotein from transposon gypsy-like Protein"/>
    <property type="match status" value="1"/>
</dbReference>
<reference evidence="4" key="2">
    <citation type="submission" date="2021-08" db="EMBL/GenBank/DDBJ databases">
        <authorList>
            <person name="Eriksson T."/>
        </authorList>
    </citation>
    <scope>NUCLEOTIDE SEQUENCE</scope>
    <source>
        <strain evidence="4">Stoneville</strain>
        <tissue evidence="4">Whole head</tissue>
    </source>
</reference>
<dbReference type="InterPro" id="IPR050951">
    <property type="entry name" value="Retrovirus_Pol_polyprotein"/>
</dbReference>
<gene>
    <name evidence="4" type="ORF">GEV33_004115</name>
</gene>
<dbReference type="Gene3D" id="3.30.420.10">
    <property type="entry name" value="Ribonuclease H-like superfamily/Ribonuclease H"/>
    <property type="match status" value="1"/>
</dbReference>
<dbReference type="SUPFAM" id="SSF53098">
    <property type="entry name" value="Ribonuclease H-like"/>
    <property type="match status" value="1"/>
</dbReference>
<reference evidence="4" key="1">
    <citation type="journal article" date="2020" name="J Insects Food Feed">
        <title>The yellow mealworm (Tenebrio molitor) genome: a resource for the emerging insects as food and feed industry.</title>
        <authorList>
            <person name="Eriksson T."/>
            <person name="Andere A."/>
            <person name="Kelstrup H."/>
            <person name="Emery V."/>
            <person name="Picard C."/>
        </authorList>
    </citation>
    <scope>NUCLEOTIDE SEQUENCE</scope>
    <source>
        <strain evidence="4">Stoneville</strain>
        <tissue evidence="4">Whole head</tissue>
    </source>
</reference>
<evidence type="ECO:0000313" key="4">
    <source>
        <dbReference type="EMBL" id="KAH0818676.1"/>
    </source>
</evidence>
<feature type="region of interest" description="Disordered" evidence="2">
    <location>
        <begin position="268"/>
        <end position="287"/>
    </location>
</feature>
<protein>
    <recommendedName>
        <fullName evidence="1">RNA-directed DNA polymerase</fullName>
        <ecNumber evidence="1">2.7.7.49</ecNumber>
    </recommendedName>
</protein>
<name>A0A8J6LN13_TENMO</name>
<evidence type="ECO:0000256" key="2">
    <source>
        <dbReference type="SAM" id="MobiDB-lite"/>
    </source>
</evidence>
<evidence type="ECO:0000256" key="1">
    <source>
        <dbReference type="ARBA" id="ARBA00012493"/>
    </source>
</evidence>
<dbReference type="PANTHER" id="PTHR37984">
    <property type="entry name" value="PROTEIN CBG26694"/>
    <property type="match status" value="1"/>
</dbReference>
<dbReference type="Pfam" id="PF00665">
    <property type="entry name" value="rve"/>
    <property type="match status" value="1"/>
</dbReference>
<dbReference type="PANTHER" id="PTHR37984:SF5">
    <property type="entry name" value="PROTEIN NYNRIN-LIKE"/>
    <property type="match status" value="1"/>
</dbReference>
<dbReference type="Pfam" id="PF17921">
    <property type="entry name" value="Integrase_H2C2"/>
    <property type="match status" value="1"/>
</dbReference>
<dbReference type="GO" id="GO:0003676">
    <property type="term" value="F:nucleic acid binding"/>
    <property type="evidence" value="ECO:0007669"/>
    <property type="project" value="InterPro"/>
</dbReference>
<dbReference type="GO" id="GO:0015074">
    <property type="term" value="P:DNA integration"/>
    <property type="evidence" value="ECO:0007669"/>
    <property type="project" value="InterPro"/>
</dbReference>
<feature type="region of interest" description="Disordered" evidence="2">
    <location>
        <begin position="307"/>
        <end position="334"/>
    </location>
</feature>